<protein>
    <submittedName>
        <fullName evidence="1">Uncharacterized protein</fullName>
    </submittedName>
</protein>
<dbReference type="AlphaFoldDB" id="A0AAV7SQ12"/>
<keyword evidence="2" id="KW-1185">Reference proteome</keyword>
<evidence type="ECO:0000313" key="2">
    <source>
        <dbReference type="Proteomes" id="UP001066276"/>
    </source>
</evidence>
<organism evidence="1 2">
    <name type="scientific">Pleurodeles waltl</name>
    <name type="common">Iberian ribbed newt</name>
    <dbReference type="NCBI Taxonomy" id="8319"/>
    <lineage>
        <taxon>Eukaryota</taxon>
        <taxon>Metazoa</taxon>
        <taxon>Chordata</taxon>
        <taxon>Craniata</taxon>
        <taxon>Vertebrata</taxon>
        <taxon>Euteleostomi</taxon>
        <taxon>Amphibia</taxon>
        <taxon>Batrachia</taxon>
        <taxon>Caudata</taxon>
        <taxon>Salamandroidea</taxon>
        <taxon>Salamandridae</taxon>
        <taxon>Pleurodelinae</taxon>
        <taxon>Pleurodeles</taxon>
    </lineage>
</organism>
<comment type="caution">
    <text evidence="1">The sequence shown here is derived from an EMBL/GenBank/DDBJ whole genome shotgun (WGS) entry which is preliminary data.</text>
</comment>
<proteinExistence type="predicted"/>
<evidence type="ECO:0000313" key="1">
    <source>
        <dbReference type="EMBL" id="KAJ1166207.1"/>
    </source>
</evidence>
<name>A0AAV7SQ12_PLEWA</name>
<dbReference type="Proteomes" id="UP001066276">
    <property type="component" value="Chromosome 4_2"/>
</dbReference>
<accession>A0AAV7SQ12</accession>
<dbReference type="EMBL" id="JANPWB010000008">
    <property type="protein sequence ID" value="KAJ1166207.1"/>
    <property type="molecule type" value="Genomic_DNA"/>
</dbReference>
<reference evidence="1" key="1">
    <citation type="journal article" date="2022" name="bioRxiv">
        <title>Sequencing and chromosome-scale assembly of the giantPleurodeles waltlgenome.</title>
        <authorList>
            <person name="Brown T."/>
            <person name="Elewa A."/>
            <person name="Iarovenko S."/>
            <person name="Subramanian E."/>
            <person name="Araus A.J."/>
            <person name="Petzold A."/>
            <person name="Susuki M."/>
            <person name="Suzuki K.-i.T."/>
            <person name="Hayashi T."/>
            <person name="Toyoda A."/>
            <person name="Oliveira C."/>
            <person name="Osipova E."/>
            <person name="Leigh N.D."/>
            <person name="Simon A."/>
            <person name="Yun M.H."/>
        </authorList>
    </citation>
    <scope>NUCLEOTIDE SEQUENCE</scope>
    <source>
        <strain evidence="1">20211129_DDA</strain>
        <tissue evidence="1">Liver</tissue>
    </source>
</reference>
<gene>
    <name evidence="1" type="ORF">NDU88_006615</name>
</gene>
<sequence length="131" mass="14201">MVVCESPAWLPWTLGTSSRSRSCLRQRTGVMCRGRGGSRSETACLVTGWPPGSFSVLLFGSQPRSSPFGLAHRSFDFPKGDALLALESLCCAALARRCWMVQLDSLLLSLATPHLGECKRSTGKGHLRLCC</sequence>